<accession>A0ABY4RPY3</accession>
<dbReference type="Proteomes" id="UP001057134">
    <property type="component" value="Chromosome"/>
</dbReference>
<name>A0ABY4RPY3_9BACL</name>
<dbReference type="EMBL" id="CP027059">
    <property type="protein sequence ID" value="UQZ84168.1"/>
    <property type="molecule type" value="Genomic_DNA"/>
</dbReference>
<reference evidence="1" key="2">
    <citation type="journal article" date="2021" name="J Anim Sci Technol">
        <title>Complete genome sequence of Paenibacillus konkukensis sp. nov. SK3146 as a potential probiotic strain.</title>
        <authorList>
            <person name="Jung H.I."/>
            <person name="Park S."/>
            <person name="Niu K.M."/>
            <person name="Lee S.W."/>
            <person name="Kothari D."/>
            <person name="Yi K.J."/>
            <person name="Kim S.K."/>
        </authorList>
    </citation>
    <scope>NUCLEOTIDE SEQUENCE</scope>
    <source>
        <strain evidence="1">SK3146</strain>
    </source>
</reference>
<evidence type="ECO:0000313" key="1">
    <source>
        <dbReference type="EMBL" id="UQZ84168.1"/>
    </source>
</evidence>
<sequence>MSIVDVAKQIQQLKHSGETMSKKKIKQSHPELLQNALYYFPSWEHAIQSSESL</sequence>
<reference evidence="1" key="1">
    <citation type="submission" date="2018-02" db="EMBL/GenBank/DDBJ databases">
        <authorList>
            <person name="Kim S.-K."/>
            <person name="Jung H.-I."/>
            <person name="Lee S.-W."/>
        </authorList>
    </citation>
    <scope>NUCLEOTIDE SEQUENCE</scope>
    <source>
        <strain evidence="1">SK3146</strain>
    </source>
</reference>
<proteinExistence type="predicted"/>
<organism evidence="1 2">
    <name type="scientific">Paenibacillus konkukensis</name>
    <dbReference type="NCBI Taxonomy" id="2020716"/>
    <lineage>
        <taxon>Bacteria</taxon>
        <taxon>Bacillati</taxon>
        <taxon>Bacillota</taxon>
        <taxon>Bacilli</taxon>
        <taxon>Bacillales</taxon>
        <taxon>Paenibacillaceae</taxon>
        <taxon>Paenibacillus</taxon>
    </lineage>
</organism>
<keyword evidence="2" id="KW-1185">Reference proteome</keyword>
<gene>
    <name evidence="1" type="ORF">SK3146_03401</name>
</gene>
<protein>
    <submittedName>
        <fullName evidence="1">Uncharacterized protein</fullName>
    </submittedName>
</protein>
<evidence type="ECO:0000313" key="2">
    <source>
        <dbReference type="Proteomes" id="UP001057134"/>
    </source>
</evidence>